<evidence type="ECO:0008006" key="2">
    <source>
        <dbReference type="Google" id="ProtNLM"/>
    </source>
</evidence>
<organism evidence="1">
    <name type="scientific">hydrothermal vent metagenome</name>
    <dbReference type="NCBI Taxonomy" id="652676"/>
    <lineage>
        <taxon>unclassified sequences</taxon>
        <taxon>metagenomes</taxon>
        <taxon>ecological metagenomes</taxon>
    </lineage>
</organism>
<dbReference type="EMBL" id="UOFF01000311">
    <property type="protein sequence ID" value="VAW56966.1"/>
    <property type="molecule type" value="Genomic_DNA"/>
</dbReference>
<proteinExistence type="predicted"/>
<evidence type="ECO:0000313" key="1">
    <source>
        <dbReference type="EMBL" id="VAW56966.1"/>
    </source>
</evidence>
<reference evidence="1" key="1">
    <citation type="submission" date="2018-06" db="EMBL/GenBank/DDBJ databases">
        <authorList>
            <person name="Zhirakovskaya E."/>
        </authorList>
    </citation>
    <scope>NUCLEOTIDE SEQUENCE</scope>
</reference>
<accession>A0A3B0XKT7</accession>
<name>A0A3B0XKT7_9ZZZZ</name>
<gene>
    <name evidence="1" type="ORF">MNBD_GAMMA07-2574</name>
</gene>
<dbReference type="AlphaFoldDB" id="A0A3B0XKT7"/>
<protein>
    <recommendedName>
        <fullName evidence="2">Ync</fullName>
    </recommendedName>
</protein>
<sequence length="225" mass="25876">MLKPLRELLDCVSQFSFSNQVYFVGGTALEYHLSHRTSFDLDIATTDDCLDRANIESLIRHLRASGHEVVDVLPLFEIANFENDGLDLRDYHQDHEVDGVRLTLFTFGETEAQKNILLNDTASPYGSLNIASVDAIFKMKSLVLIDRNKSRDVFDLYYMINHCKYDATEIFKHLSDLRPNASDQIAKNRLINHKFQLTDEGYDEKDTGVTKHEVALFFRQLLVKK</sequence>
<dbReference type="InterPro" id="IPR014942">
    <property type="entry name" value="AbiEii"/>
</dbReference>
<dbReference type="Pfam" id="PF08843">
    <property type="entry name" value="AbiEii"/>
    <property type="match status" value="1"/>
</dbReference>